<evidence type="ECO:0000313" key="2">
    <source>
        <dbReference type="Proteomes" id="UP001476583"/>
    </source>
</evidence>
<keyword evidence="2" id="KW-1185">Reference proteome</keyword>
<dbReference type="EMBL" id="CP148074">
    <property type="protein sequence ID" value="WXL26984.1"/>
    <property type="molecule type" value="Genomic_DNA"/>
</dbReference>
<accession>A0ABZ2RIY5</accession>
<reference evidence="1 2" key="1">
    <citation type="submission" date="2024-03" db="EMBL/GenBank/DDBJ databases">
        <title>Complete genome of BD2.</title>
        <authorList>
            <person name="Cao G."/>
        </authorList>
    </citation>
    <scope>NUCLEOTIDE SEQUENCE [LARGE SCALE GENOMIC DNA]</scope>
    <source>
        <strain evidence="1 2">BD2</strain>
    </source>
</reference>
<sequence>MQLTAEPVRNYPLRVAGKEVVEGRLCVVLTSGIDRHQIQVILLNPALSGIASPTPLTHISKAAGVVSRTGLPWTIHDPEAA</sequence>
<gene>
    <name evidence="1" type="ORF">WG219_05845</name>
</gene>
<dbReference type="Proteomes" id="UP001476583">
    <property type="component" value="Chromosome"/>
</dbReference>
<protein>
    <submittedName>
        <fullName evidence="1">Uncharacterized protein</fullName>
    </submittedName>
</protein>
<organism evidence="1 2">
    <name type="scientific">Ectopseudomonas mendocina</name>
    <name type="common">Pseudomonas mendocina</name>
    <dbReference type="NCBI Taxonomy" id="300"/>
    <lineage>
        <taxon>Bacteria</taxon>
        <taxon>Pseudomonadati</taxon>
        <taxon>Pseudomonadota</taxon>
        <taxon>Gammaproteobacteria</taxon>
        <taxon>Pseudomonadales</taxon>
        <taxon>Pseudomonadaceae</taxon>
        <taxon>Ectopseudomonas</taxon>
    </lineage>
</organism>
<name>A0ABZ2RIY5_ECTME</name>
<evidence type="ECO:0000313" key="1">
    <source>
        <dbReference type="EMBL" id="WXL26984.1"/>
    </source>
</evidence>
<proteinExistence type="predicted"/>